<reference evidence="4" key="3">
    <citation type="submission" date="2018-01" db="EMBL/GenBank/DDBJ databases">
        <authorList>
            <person name="Gaut B.S."/>
            <person name="Morton B.R."/>
            <person name="Clegg M.T."/>
            <person name="Duvall M.R."/>
        </authorList>
    </citation>
    <scope>NUCLEOTIDE SEQUENCE</scope>
    <source>
        <strain evidence="4">ATCC BAA-2683</strain>
    </source>
</reference>
<evidence type="ECO:0000313" key="5">
    <source>
        <dbReference type="Proteomes" id="UP000179734"/>
    </source>
</evidence>
<protein>
    <submittedName>
        <fullName evidence="4">Phthiodiolone/phenolphthiodiolone dimycocerosates ketoreductase</fullName>
        <ecNumber evidence="4">1.2.-.-</ecNumber>
    </submittedName>
</protein>
<dbReference type="EC" id="1.2.-.-" evidence="4"/>
<evidence type="ECO:0000256" key="1">
    <source>
        <dbReference type="ARBA" id="ARBA00023002"/>
    </source>
</evidence>
<dbReference type="AlphaFoldDB" id="A0A1S1NEG6"/>
<dbReference type="InterPro" id="IPR011251">
    <property type="entry name" value="Luciferase-like_dom"/>
</dbReference>
<dbReference type="EMBL" id="PPEA01000662">
    <property type="protein sequence ID" value="PQM45182.1"/>
    <property type="molecule type" value="Genomic_DNA"/>
</dbReference>
<dbReference type="InterPro" id="IPR050564">
    <property type="entry name" value="F420-G6PD/mer"/>
</dbReference>
<proteinExistence type="predicted"/>
<name>A0A1S1NEG6_9MYCO</name>
<keyword evidence="5" id="KW-1185">Reference proteome</keyword>
<dbReference type="EMBL" id="MLQM01000146">
    <property type="protein sequence ID" value="OHU98351.1"/>
    <property type="molecule type" value="Genomic_DNA"/>
</dbReference>
<dbReference type="PANTHER" id="PTHR43244">
    <property type="match status" value="1"/>
</dbReference>
<dbReference type="SUPFAM" id="SSF51679">
    <property type="entry name" value="Bacterial luciferase-like"/>
    <property type="match status" value="1"/>
</dbReference>
<dbReference type="GO" id="GO:0016705">
    <property type="term" value="F:oxidoreductase activity, acting on paired donors, with incorporation or reduction of molecular oxygen"/>
    <property type="evidence" value="ECO:0007669"/>
    <property type="project" value="InterPro"/>
</dbReference>
<organism evidence="3 5">
    <name type="scientific">Mycobacterium talmoniae</name>
    <dbReference type="NCBI Taxonomy" id="1858794"/>
    <lineage>
        <taxon>Bacteria</taxon>
        <taxon>Bacillati</taxon>
        <taxon>Actinomycetota</taxon>
        <taxon>Actinomycetes</taxon>
        <taxon>Mycobacteriales</taxon>
        <taxon>Mycobacteriaceae</taxon>
        <taxon>Mycobacterium</taxon>
    </lineage>
</organism>
<evidence type="ECO:0000313" key="3">
    <source>
        <dbReference type="EMBL" id="OHU98351.1"/>
    </source>
</evidence>
<reference evidence="3 5" key="1">
    <citation type="submission" date="2016-10" db="EMBL/GenBank/DDBJ databases">
        <title>Genome sequence of Mycobacterium talmonii.</title>
        <authorList>
            <person name="Greninger A.L."/>
            <person name="Elliott B."/>
            <person name="Vasireddy S."/>
            <person name="Vasireddy R."/>
        </authorList>
    </citation>
    <scope>NUCLEOTIDE SEQUENCE [LARGE SCALE GENOMIC DNA]</scope>
    <source>
        <strain evidence="3">MO-5499</strain>
        <strain evidence="5">NE-TNMC-100812</strain>
    </source>
</reference>
<sequence>MLETCVGVWTDRHFPADTLVLQCRALQDSGVVDGVLIPDQLAGFIPRQLWTPENTPMAAVIGDPDSAMDAFMVAPYVHAAAPKLNLHLTTDSVRHGPAELIQSMLTLAHLTGGRANFQIGGGEAKQLAPFGHPTNQGRSRLRDLLRIYRAMLEHDGPFDYEGKRWTFNRAFLGGARQHQPTVWGLGGGPQLTDYVTSWADGLAVAIPNALTTPEAVHEAVSGIRRQVEEKGRDPGSFRIGLWATVLMHSDPAAIERACHNPVMKFVSAATGRVESRQWEEDGLGLPFPPGWTYFKDLLPYATPDELVNAIVAATTEKHVRKAWITGTPGEVAEQIVPYLEAGIDWVMPIDYLPIVGDPADAPSSVSWMVELCAALKKSAGA</sequence>
<dbReference type="PANTHER" id="PTHR43244:SF1">
    <property type="entry name" value="5,10-METHYLENETETRAHYDROMETHANOPTERIN REDUCTASE"/>
    <property type="match status" value="1"/>
</dbReference>
<accession>A0A1S1NEG6</accession>
<gene>
    <name evidence="3" type="ORF">BKN37_20840</name>
    <name evidence="4" type="ORF">C1Y40_04669</name>
</gene>
<dbReference type="Pfam" id="PF00296">
    <property type="entry name" value="Bac_luciferase"/>
    <property type="match status" value="1"/>
</dbReference>
<evidence type="ECO:0000313" key="4">
    <source>
        <dbReference type="EMBL" id="PQM45182.1"/>
    </source>
</evidence>
<dbReference type="InterPro" id="IPR036661">
    <property type="entry name" value="Luciferase-like_sf"/>
</dbReference>
<evidence type="ECO:0000313" key="6">
    <source>
        <dbReference type="Proteomes" id="UP000238296"/>
    </source>
</evidence>
<dbReference type="Proteomes" id="UP000238296">
    <property type="component" value="Unassembled WGS sequence"/>
</dbReference>
<keyword evidence="1 4" id="KW-0560">Oxidoreductase</keyword>
<reference evidence="4 6" key="2">
    <citation type="journal article" date="2017" name="Int. J. Syst. Evol. Microbiol.">
        <title>Mycobacterium talmoniae sp. nov., a slowly growing mycobacterium isolated from human respiratory samples.</title>
        <authorList>
            <person name="Davidson R.M."/>
            <person name="DeGroote M.A."/>
            <person name="Marola J.L."/>
            <person name="Buss S."/>
            <person name="Jones V."/>
            <person name="McNeil M.R."/>
            <person name="Freifeld A.G."/>
            <person name="Elaine Epperson L."/>
            <person name="Hasan N.A."/>
            <person name="Jackson M."/>
            <person name="Iwen P.C."/>
            <person name="Salfinger M."/>
            <person name="Strong M."/>
        </authorList>
    </citation>
    <scope>NUCLEOTIDE SEQUENCE [LARGE SCALE GENOMIC DNA]</scope>
    <source>
        <strain evidence="4 6">ATCC BAA-2683</strain>
    </source>
</reference>
<evidence type="ECO:0000259" key="2">
    <source>
        <dbReference type="Pfam" id="PF00296"/>
    </source>
</evidence>
<comment type="caution">
    <text evidence="3">The sequence shown here is derived from an EMBL/GenBank/DDBJ whole genome shotgun (WGS) entry which is preliminary data.</text>
</comment>
<dbReference type="Gene3D" id="3.20.20.30">
    <property type="entry name" value="Luciferase-like domain"/>
    <property type="match status" value="1"/>
</dbReference>
<feature type="domain" description="Luciferase-like" evidence="2">
    <location>
        <begin position="60"/>
        <end position="344"/>
    </location>
</feature>
<dbReference type="RefSeq" id="WP_071028865.1">
    <property type="nucleotide sequence ID" value="NZ_MLQM01000146.1"/>
</dbReference>
<dbReference type="Proteomes" id="UP000179734">
    <property type="component" value="Unassembled WGS sequence"/>
</dbReference>